<evidence type="ECO:0000313" key="3">
    <source>
        <dbReference type="Proteomes" id="UP001519306"/>
    </source>
</evidence>
<evidence type="ECO:0000313" key="2">
    <source>
        <dbReference type="EMBL" id="MBP2024521.1"/>
    </source>
</evidence>
<name>A0ABS4K9R9_9FIRM</name>
<dbReference type="InterPro" id="IPR024209">
    <property type="entry name" value="CDIF630_02480-like"/>
</dbReference>
<proteinExistence type="predicted"/>
<dbReference type="Proteomes" id="UP001519306">
    <property type="component" value="Unassembled WGS sequence"/>
</dbReference>
<accession>A0ABS4K9R9</accession>
<gene>
    <name evidence="2" type="ORF">J2Z71_000036</name>
</gene>
<dbReference type="Pfam" id="PF12655">
    <property type="entry name" value="CDIF630_02480-like"/>
    <property type="match status" value="1"/>
</dbReference>
<dbReference type="EMBL" id="JAGGLJ010000001">
    <property type="protein sequence ID" value="MBP2024521.1"/>
    <property type="molecule type" value="Genomic_DNA"/>
</dbReference>
<keyword evidence="3" id="KW-1185">Reference proteome</keyword>
<feature type="compositionally biased region" description="Basic and acidic residues" evidence="1">
    <location>
        <begin position="26"/>
        <end position="46"/>
    </location>
</feature>
<evidence type="ECO:0000256" key="1">
    <source>
        <dbReference type="SAM" id="MobiDB-lite"/>
    </source>
</evidence>
<organism evidence="2 3">
    <name type="scientific">Peptoniphilus stercorisuis</name>
    <dbReference type="NCBI Taxonomy" id="1436965"/>
    <lineage>
        <taxon>Bacteria</taxon>
        <taxon>Bacillati</taxon>
        <taxon>Bacillota</taxon>
        <taxon>Tissierellia</taxon>
        <taxon>Tissierellales</taxon>
        <taxon>Peptoniphilaceae</taxon>
        <taxon>Peptoniphilus</taxon>
    </lineage>
</organism>
<reference evidence="2 3" key="1">
    <citation type="submission" date="2021-03" db="EMBL/GenBank/DDBJ databases">
        <title>Genomic Encyclopedia of Type Strains, Phase IV (KMG-IV): sequencing the most valuable type-strain genomes for metagenomic binning, comparative biology and taxonomic classification.</title>
        <authorList>
            <person name="Goeker M."/>
        </authorList>
    </citation>
    <scope>NUCLEOTIDE SEQUENCE [LARGE SCALE GENOMIC DNA]</scope>
    <source>
        <strain evidence="2 3">DSM 27563</strain>
    </source>
</reference>
<sequence length="70" mass="7991">MVDKNMNISEAKKRQLKAKIEEEMAINDEKRPGSDLYADIHSKDPETGVEVPTEESVVEAKAWVDEETRM</sequence>
<feature type="region of interest" description="Disordered" evidence="1">
    <location>
        <begin position="26"/>
        <end position="57"/>
    </location>
</feature>
<dbReference type="RefSeq" id="WP_210059827.1">
    <property type="nucleotide sequence ID" value="NZ_JAGGLJ010000001.1"/>
</dbReference>
<comment type="caution">
    <text evidence="2">The sequence shown here is derived from an EMBL/GenBank/DDBJ whole genome shotgun (WGS) entry which is preliminary data.</text>
</comment>
<protein>
    <submittedName>
        <fullName evidence="2">Uncharacterized protein</fullName>
    </submittedName>
</protein>